<evidence type="ECO:0000313" key="4">
    <source>
        <dbReference type="Proteomes" id="UP001595898"/>
    </source>
</evidence>
<keyword evidence="4" id="KW-1185">Reference proteome</keyword>
<dbReference type="InterPro" id="IPR014729">
    <property type="entry name" value="Rossmann-like_a/b/a_fold"/>
</dbReference>
<dbReference type="Pfam" id="PF00582">
    <property type="entry name" value="Usp"/>
    <property type="match status" value="1"/>
</dbReference>
<protein>
    <submittedName>
        <fullName evidence="3">Universal stress protein</fullName>
    </submittedName>
</protein>
<dbReference type="InterPro" id="IPR006015">
    <property type="entry name" value="Universal_stress_UspA"/>
</dbReference>
<dbReference type="CDD" id="cd00293">
    <property type="entry name" value="USP-like"/>
    <property type="match status" value="1"/>
</dbReference>
<accession>A0ABD5PRJ3</accession>
<dbReference type="PRINTS" id="PR01438">
    <property type="entry name" value="UNVRSLSTRESS"/>
</dbReference>
<comment type="similarity">
    <text evidence="1">Belongs to the universal stress protein A family.</text>
</comment>
<dbReference type="EMBL" id="JBHSFA010000007">
    <property type="protein sequence ID" value="MFC4542549.1"/>
    <property type="molecule type" value="Genomic_DNA"/>
</dbReference>
<feature type="domain" description="UspA" evidence="2">
    <location>
        <begin position="1"/>
        <end position="138"/>
    </location>
</feature>
<evidence type="ECO:0000256" key="1">
    <source>
        <dbReference type="ARBA" id="ARBA00008791"/>
    </source>
</evidence>
<name>A0ABD5PRJ3_9EURY</name>
<dbReference type="Gene3D" id="3.40.50.620">
    <property type="entry name" value="HUPs"/>
    <property type="match status" value="1"/>
</dbReference>
<comment type="caution">
    <text evidence="3">The sequence shown here is derived from an EMBL/GenBank/DDBJ whole genome shotgun (WGS) entry which is preliminary data.</text>
</comment>
<dbReference type="AlphaFoldDB" id="A0ABD5PRJ3"/>
<dbReference type="InterPro" id="IPR006016">
    <property type="entry name" value="UspA"/>
</dbReference>
<evidence type="ECO:0000313" key="3">
    <source>
        <dbReference type="EMBL" id="MFC4542549.1"/>
    </source>
</evidence>
<dbReference type="PANTHER" id="PTHR46268:SF6">
    <property type="entry name" value="UNIVERSAL STRESS PROTEIN UP12"/>
    <property type="match status" value="1"/>
</dbReference>
<dbReference type="SUPFAM" id="SSF52402">
    <property type="entry name" value="Adenine nucleotide alpha hydrolases-like"/>
    <property type="match status" value="1"/>
</dbReference>
<sequence length="214" mass="23291">MYRNVLVPTDGSEPASRAVEQAIEIADQFDATLHVLFAVDVDEKTPWSLSDSQVSESMREHGRELTDAVAERAPDDLEVVTTIEEGDPRERILTYADVNAIDVVVMGTHGRKGIDRLLLGSVTEHVVRNAECSVLVTRAEEDEEPVGSADAAIDAARTALESDEGIDAAGLEIGDDPHEMGGYWIVHAETDDRAFNVHISRPTGRTRIADVTES</sequence>
<dbReference type="PANTHER" id="PTHR46268">
    <property type="entry name" value="STRESS RESPONSE PROTEIN NHAX"/>
    <property type="match status" value="1"/>
</dbReference>
<dbReference type="RefSeq" id="WP_250140753.1">
    <property type="nucleotide sequence ID" value="NZ_JALIQP010000002.1"/>
</dbReference>
<reference evidence="3 4" key="1">
    <citation type="journal article" date="2019" name="Int. J. Syst. Evol. Microbiol.">
        <title>The Global Catalogue of Microorganisms (GCM) 10K type strain sequencing project: providing services to taxonomists for standard genome sequencing and annotation.</title>
        <authorList>
            <consortium name="The Broad Institute Genomics Platform"/>
            <consortium name="The Broad Institute Genome Sequencing Center for Infectious Disease"/>
            <person name="Wu L."/>
            <person name="Ma J."/>
        </authorList>
    </citation>
    <scope>NUCLEOTIDE SEQUENCE [LARGE SCALE GENOMIC DNA]</scope>
    <source>
        <strain evidence="3 4">WLHS5</strain>
    </source>
</reference>
<gene>
    <name evidence="3" type="ORF">ACFO5R_11530</name>
</gene>
<proteinExistence type="inferred from homology"/>
<organism evidence="3 4">
    <name type="scientific">Halosolutus amylolyticus</name>
    <dbReference type="NCBI Taxonomy" id="2932267"/>
    <lineage>
        <taxon>Archaea</taxon>
        <taxon>Methanobacteriati</taxon>
        <taxon>Methanobacteriota</taxon>
        <taxon>Stenosarchaea group</taxon>
        <taxon>Halobacteria</taxon>
        <taxon>Halobacteriales</taxon>
        <taxon>Natrialbaceae</taxon>
        <taxon>Halosolutus</taxon>
    </lineage>
</organism>
<evidence type="ECO:0000259" key="2">
    <source>
        <dbReference type="Pfam" id="PF00582"/>
    </source>
</evidence>
<dbReference type="Proteomes" id="UP001595898">
    <property type="component" value="Unassembled WGS sequence"/>
</dbReference>